<name>A0A9E5DLE4_9EURY</name>
<evidence type="ECO:0000313" key="9">
    <source>
        <dbReference type="EMBL" id="MCZ3367303.1"/>
    </source>
</evidence>
<dbReference type="SUPFAM" id="SSF53187">
    <property type="entry name" value="Zn-dependent exopeptidases"/>
    <property type="match status" value="1"/>
</dbReference>
<dbReference type="Proteomes" id="UP001068021">
    <property type="component" value="Unassembled WGS sequence"/>
</dbReference>
<dbReference type="SUPFAM" id="SSF101821">
    <property type="entry name" value="Aminopeptidase/glucanase lid domain"/>
    <property type="match status" value="1"/>
</dbReference>
<dbReference type="Pfam" id="PF05343">
    <property type="entry name" value="Peptidase_M42"/>
    <property type="match status" value="1"/>
</dbReference>
<dbReference type="GO" id="GO:0046872">
    <property type="term" value="F:metal ion binding"/>
    <property type="evidence" value="ECO:0007669"/>
    <property type="project" value="UniProtKB-UniRule"/>
</dbReference>
<dbReference type="GO" id="GO:0006508">
    <property type="term" value="P:proteolysis"/>
    <property type="evidence" value="ECO:0007669"/>
    <property type="project" value="UniProtKB-KW"/>
</dbReference>
<evidence type="ECO:0000313" key="10">
    <source>
        <dbReference type="EMBL" id="MCZ3373549.1"/>
    </source>
</evidence>
<dbReference type="EMBL" id="JAPVES010000030">
    <property type="protein sequence ID" value="MCZ3373549.1"/>
    <property type="molecule type" value="Genomic_DNA"/>
</dbReference>
<dbReference type="Gene3D" id="2.40.30.40">
    <property type="entry name" value="Peptidase M42, domain 2"/>
    <property type="match status" value="1"/>
</dbReference>
<evidence type="ECO:0000256" key="3">
    <source>
        <dbReference type="ARBA" id="ARBA00022670"/>
    </source>
</evidence>
<gene>
    <name evidence="10" type="ORF">O3H35_12950</name>
    <name evidence="9" type="ORF">O3H54_15540</name>
</gene>
<dbReference type="RefSeq" id="WP_048082551.1">
    <property type="nucleotide sequence ID" value="NZ_JAPVER010000020.1"/>
</dbReference>
<dbReference type="GO" id="GO:0004177">
    <property type="term" value="F:aminopeptidase activity"/>
    <property type="evidence" value="ECO:0007669"/>
    <property type="project" value="UniProtKB-UniRule"/>
</dbReference>
<feature type="binding site" evidence="8">
    <location>
        <position position="174"/>
    </location>
    <ligand>
        <name>Zn(2+)</name>
        <dbReference type="ChEBI" id="CHEBI:29105"/>
        <label>2</label>
    </ligand>
</feature>
<evidence type="ECO:0000256" key="6">
    <source>
        <dbReference type="PIRNR" id="PIRNR001123"/>
    </source>
</evidence>
<protein>
    <submittedName>
        <fullName evidence="9">M42 family metallopeptidase</fullName>
    </submittedName>
</protein>
<evidence type="ECO:0000256" key="4">
    <source>
        <dbReference type="ARBA" id="ARBA00022723"/>
    </source>
</evidence>
<keyword evidence="5" id="KW-0378">Hydrolase</keyword>
<evidence type="ECO:0000256" key="1">
    <source>
        <dbReference type="ARBA" id="ARBA00006272"/>
    </source>
</evidence>
<dbReference type="CDD" id="cd05656">
    <property type="entry name" value="M42_Frv"/>
    <property type="match status" value="1"/>
</dbReference>
<accession>A0A9E5DLE4</accession>
<sequence>MKDILEKLSNAAGVSGFEENIREIITDEVKDHVDEIETDNLGNLIMVKKGKENGKKIMLAAHMDEIGLMVRHIDKDGFIKFSKIGGINDQMLLNQEVYIHTDNGKVLGVLGSKPPHRMKAAERKKAVEYENMFIDIGAKDKEEAEKIVNVGDVATIKREFSTLRGSIVAGKAFDNRVGCLVLIEVMKRIKSDATIYAVGTVQEEVGLKGAKTSAFKINPDLAIALDVTISGDHPGIKEDEAPAKLGGGPAIILTDASGRGIITHSKVKKLLIEAAEREDIPYQLEVSEGGTTDATAIHLTREGIPTGVLSAPTRYIHTPVEVVDLDDVENTVKLLVAALENA</sequence>
<feature type="active site" description="Proton acceptor" evidence="7">
    <location>
        <position position="203"/>
    </location>
</feature>
<dbReference type="Proteomes" id="UP001074446">
    <property type="component" value="Unassembled WGS sequence"/>
</dbReference>
<reference evidence="9" key="1">
    <citation type="submission" date="2022-12" db="EMBL/GenBank/DDBJ databases">
        <title>Reclassification of two methanogenic archaea species isolated from the Kolyma lowland permafrost.</title>
        <authorList>
            <person name="Trubitsyn V.E."/>
            <person name="Rivkina E.M."/>
            <person name="Shcherbakova V.A."/>
        </authorList>
    </citation>
    <scope>NUCLEOTIDE SEQUENCE</scope>
    <source>
        <strain evidence="9">M2</strain>
        <strain evidence="10">MK4</strain>
    </source>
</reference>
<proteinExistence type="inferred from homology"/>
<dbReference type="Gene3D" id="3.40.630.10">
    <property type="entry name" value="Zn peptidases"/>
    <property type="match status" value="1"/>
</dbReference>
<dbReference type="EMBL" id="JAPVER010000020">
    <property type="protein sequence ID" value="MCZ3367303.1"/>
    <property type="molecule type" value="Genomic_DNA"/>
</dbReference>
<feature type="binding site" evidence="8">
    <location>
        <position position="204"/>
    </location>
    <ligand>
        <name>Zn(2+)</name>
        <dbReference type="ChEBI" id="CHEBI:29105"/>
        <label>2</label>
    </ligand>
</feature>
<feature type="binding site" evidence="8">
    <location>
        <position position="174"/>
    </location>
    <ligand>
        <name>Zn(2+)</name>
        <dbReference type="ChEBI" id="CHEBI:29105"/>
        <label>1</label>
    </ligand>
</feature>
<comment type="cofactor">
    <cofactor evidence="8">
        <name>a divalent metal cation</name>
        <dbReference type="ChEBI" id="CHEBI:60240"/>
    </cofactor>
    <text evidence="8">Binds 2 divalent metal cations per subunit.</text>
</comment>
<evidence type="ECO:0000256" key="8">
    <source>
        <dbReference type="PIRSR" id="PIRSR001123-2"/>
    </source>
</evidence>
<evidence type="ECO:0000256" key="7">
    <source>
        <dbReference type="PIRSR" id="PIRSR001123-1"/>
    </source>
</evidence>
<organism evidence="9 11">
    <name type="scientific">Methanobacterium veterum</name>
    <dbReference type="NCBI Taxonomy" id="408577"/>
    <lineage>
        <taxon>Archaea</taxon>
        <taxon>Methanobacteriati</taxon>
        <taxon>Methanobacteriota</taxon>
        <taxon>Methanomada group</taxon>
        <taxon>Methanobacteria</taxon>
        <taxon>Methanobacteriales</taxon>
        <taxon>Methanobacteriaceae</taxon>
        <taxon>Methanobacterium</taxon>
    </lineage>
</organism>
<keyword evidence="2" id="KW-0031">Aminopeptidase</keyword>
<evidence type="ECO:0000256" key="2">
    <source>
        <dbReference type="ARBA" id="ARBA00022438"/>
    </source>
</evidence>
<dbReference type="InterPro" id="IPR051464">
    <property type="entry name" value="Peptidase_M42_aminopept"/>
</dbReference>
<dbReference type="AlphaFoldDB" id="A0A9E5DLE4"/>
<keyword evidence="3" id="KW-0645">Protease</keyword>
<feature type="binding site" evidence="8">
    <location>
        <position position="317"/>
    </location>
    <ligand>
        <name>Zn(2+)</name>
        <dbReference type="ChEBI" id="CHEBI:29105"/>
        <label>2</label>
    </ligand>
</feature>
<keyword evidence="4 8" id="KW-0479">Metal-binding</keyword>
<feature type="binding site" evidence="8">
    <location>
        <position position="226"/>
    </location>
    <ligand>
        <name>Zn(2+)</name>
        <dbReference type="ChEBI" id="CHEBI:29105"/>
        <label>1</label>
    </ligand>
</feature>
<evidence type="ECO:0000313" key="11">
    <source>
        <dbReference type="Proteomes" id="UP001068021"/>
    </source>
</evidence>
<dbReference type="PANTHER" id="PTHR32481">
    <property type="entry name" value="AMINOPEPTIDASE"/>
    <property type="match status" value="1"/>
</dbReference>
<evidence type="ECO:0000256" key="5">
    <source>
        <dbReference type="ARBA" id="ARBA00022801"/>
    </source>
</evidence>
<dbReference type="InterPro" id="IPR008007">
    <property type="entry name" value="Peptidase_M42"/>
</dbReference>
<keyword evidence="11" id="KW-1185">Reference proteome</keyword>
<dbReference type="PIRSF" id="PIRSF001123">
    <property type="entry name" value="PepA_GA"/>
    <property type="match status" value="1"/>
</dbReference>
<comment type="similarity">
    <text evidence="1 6">Belongs to the peptidase M42 family.</text>
</comment>
<dbReference type="InterPro" id="IPR023367">
    <property type="entry name" value="Peptidase_M42_dom2"/>
</dbReference>
<feature type="binding site" evidence="8">
    <location>
        <position position="62"/>
    </location>
    <ligand>
        <name>Zn(2+)</name>
        <dbReference type="ChEBI" id="CHEBI:29105"/>
        <label>1</label>
    </ligand>
</feature>
<dbReference type="PANTHER" id="PTHR32481:SF0">
    <property type="entry name" value="AMINOPEPTIDASE YPDE-RELATED"/>
    <property type="match status" value="1"/>
</dbReference>
<comment type="caution">
    <text evidence="9">The sequence shown here is derived from an EMBL/GenBank/DDBJ whole genome shotgun (WGS) entry which is preliminary data.</text>
</comment>